<feature type="compositionally biased region" description="Basic and acidic residues" evidence="1">
    <location>
        <begin position="1820"/>
        <end position="1829"/>
    </location>
</feature>
<evidence type="ECO:0000313" key="4">
    <source>
        <dbReference type="Proteomes" id="UP001189429"/>
    </source>
</evidence>
<feature type="region of interest" description="Disordered" evidence="1">
    <location>
        <begin position="1284"/>
        <end position="1308"/>
    </location>
</feature>
<feature type="region of interest" description="Disordered" evidence="1">
    <location>
        <begin position="38"/>
        <end position="60"/>
    </location>
</feature>
<dbReference type="InterPro" id="IPR012337">
    <property type="entry name" value="RNaseH-like_sf"/>
</dbReference>
<keyword evidence="4" id="KW-1185">Reference proteome</keyword>
<dbReference type="InterPro" id="IPR013103">
    <property type="entry name" value="RVT_2"/>
</dbReference>
<feature type="compositionally biased region" description="Acidic residues" evidence="1">
    <location>
        <begin position="1830"/>
        <end position="1840"/>
    </location>
</feature>
<dbReference type="InterPro" id="IPR036397">
    <property type="entry name" value="RNaseH_sf"/>
</dbReference>
<feature type="domain" description="Integrase catalytic" evidence="2">
    <location>
        <begin position="1386"/>
        <end position="1555"/>
    </location>
</feature>
<sequence>MVMMTIISLVRAAWPFGHQEEESTRGLTTLVAEPVGSAGSAASPAGSACDVGGERPQRGDHGNGVDKIVLLIGLLGILINVAGSAEPLGFRPKTPQRGQRIGESRLPAPQWGQHHEQNVQGLPAAELAQQSTSKVPPFWAPYLEQRGYPFRLWVQDVMLWCAATELQQHQRGPAIVQRLGGTARDLCREVPVEAIAHGRFDQLGNLVEDGVQMLITGLRRRFGPLDVQSSISTIVELLTFRRQERESVDDAITRFEALRARVAQLDDPFVLPTPVLSLLFLEALHVPKAVYPLVLQSNSGQLPLTIDQLNSVIGMVRQQGHFAEHTHAGPQNLAEGYRGKGYHGHHWFTGENDSGANTWNDTAAYMYGQNAASVAGSAGSAPQHYVVQDDEGYDCCAEELQEYYGDSEGWDYDTLLHEYLFAKRRFRHFVQRNSRRSRFPRSNWSLRMNSGKGGSSFGRGRGHGKGYHFGGSVVNPGSLAGGKGKKKKGGKRYMAGTPGATNPRGSDGRTMRCHECDSETHLVAACPKRKGKGKGKHFMSWNTGSAATGTQQAGAPAADPTLAAYAPVPAQPRTGALSGVLHWFTEDARTPGLQIDDLDEDTSREALSWETLDMRDNVAEHDILTEIQASMQDRAVEEQPPATVGRSAAVTSPTWFPWWRVDQFENASGETYLVRTRMKDRSGEALLVDPGSPGNLTGDEWGNRMAARQQQAGRPPPVRTPLDRVLEVGGVGSGSQQATRAHRYQLALQGGQAATYEAPVLPNSSVPALLGRASLRDQRILLDCFNNRMYRIGPGGYSLQLSPGSSQYHLEESHADGNIGEFGTHEDDGIGDFDDIRFDILTCSNRTDHRAHQDGKQEDHYCDVIRQREVQGRPPSAWVFGDLQNLCQNALHGCGYAVGRNCDVHRFLGQEDKWADSLRHQQPELVWISLAQPGTSRGTHNDKRAKRFECKIARAQLEGNRCCIVEADEGSAAWDMPDILELLDVSALTASFPTEQRTRDKARKAADPERKVKKRPQTVEQVFDDCGSDFTKLYVANECELDEVCYGAELREDQHIDEQPYIMMSEFFGMIGSEAHLNEKDEQQKFFSSVKDMDTHMNLYYGHLQRDDVAAHLEQPGYSCDETSVGLARIAAAAACTQMDAGRHFVSEQPLGSDFYKLDDWQCIANNYALAWCQVDQCMAGKIGRRTGLPIKKSSEFWASDERLLAGPHPERDKWRLENPKDHAEWAIGICRELAASISQMVERVSARLAGVVARPQTHDIPEYLENAEQTVFSQEQLDLESYDRDNHQTARSRLRTRHRAPREPTRQMPNLNRHCLHLCLRSVDLEWLERGASGSADAIGDAPVAEQPAAAPAAPARELLTKAGAPASTLALVKEICDTCRVCRLWTRPGPKSMTISRLATGFNEMVQWDIPYIGEQMVAHMIDEATRWTVLYILERKTAIMIIAGITQGWLRPHGPMKLLIADIEGGLHGEEAYQWLDRWGIEMKAKEEGSHAQLVERHHDLVRKIIHRVQAQLAEEGIVMPLEIVIMECALIKNLLITVAGYSPYQAVHGQLPPLLAEFEPVSDCQIDDQSAGIPGISRHHHRLREVAIQAMVEMTAKDRLRRALRSKTRAPHEALQLVVGDQVDFHRPPSTKEESGWRGPATLLQVGPPVLIRWQGRVFQVRPQDLRRSLVYFVMFTNNIFFEAGSRDPVATIMSYADQLDSKVVRVGWLFDAGWKRTADSQKLSELVLAVLHVAASGFYLVGCIGARVGNGVSVLEGMVGCDHSFLWWWRRGRPELSWYHEASGSARLKLAPIFGKEHWRDVSFVQFIMTDDESVRELRRREPEEPPELQEEDFDMTWQDKPISDTSIPSAGEPAAAAEAPAPLHEPVPPIKDDGGKNDDGDSDSDATQEYLFASWQHLKEQAALPAVDTECAQNDFFFAAPDADHVSEAVEDDSSNSRPDCVEIGIGAPLMYWVHPEVEHIRRPGSGEIYILRVYNTGKRETVVEREMNVLTLEEARAHEVEVRQAMKDQATNIIDSRWVLKWKEIDGKKQVRARLTVRGFKDMQSPELSTFAGTTTRWGQRLVNQVTAQRKWRLFSADISQAFLRGLTFEQVAAMDGEVKRKVQFTMPPGSIPVLRQLEGYEDYNPVTEVLLLLRCGFGLKDAPRLWQVMLKQVPEKTGGKALISDPQTYVYHDAKGELQMIMSSHVDDLKGGGEDHLREKVLSMIESEFGKLKRQYDCFECIGIMHEQDAVTKAIWTHQQHYVQQLRPLQEDQYVMENEDGQVSVETHAAHMSLLGGIAWMTQTMAPIAVYVSYLQRQAKKPSVGDIRKINRLLKWIMVNSNQLGVRFIELDMTRVRLAVVSDSAFHAMEFEGLAIRGCVIMLLESDDDVLQTKSTYRIVMLDWYSRKQNNVVRSTYAAELMALLDALGTGTLMNVALTEISEGVCTANQMRVRQEAGDLVLKMIAAIDAKAVFDAVSAATIEVTTDKRMFVPTLAVREQIDRLQLAQLSWIDTVDMLAGGLTKGELDRTALVKLGFSNEWRLSGLQPVAFSVRSVLECRAERSNSRPE</sequence>
<feature type="compositionally biased region" description="Basic and acidic residues" evidence="1">
    <location>
        <begin position="996"/>
        <end position="1010"/>
    </location>
</feature>
<feature type="compositionally biased region" description="Basic and acidic residues" evidence="1">
    <location>
        <begin position="1876"/>
        <end position="1885"/>
    </location>
</feature>
<dbReference type="SUPFAM" id="SSF53098">
    <property type="entry name" value="Ribonuclease H-like"/>
    <property type="match status" value="1"/>
</dbReference>
<evidence type="ECO:0000259" key="2">
    <source>
        <dbReference type="PROSITE" id="PS50994"/>
    </source>
</evidence>
<dbReference type="Proteomes" id="UP001189429">
    <property type="component" value="Unassembled WGS sequence"/>
</dbReference>
<dbReference type="Gene3D" id="3.30.420.10">
    <property type="entry name" value="Ribonuclease H-like superfamily/Ribonuclease H"/>
    <property type="match status" value="1"/>
</dbReference>
<feature type="compositionally biased region" description="Low complexity" evidence="1">
    <location>
        <begin position="1854"/>
        <end position="1868"/>
    </location>
</feature>
<dbReference type="InterPro" id="IPR001584">
    <property type="entry name" value="Integrase_cat-core"/>
</dbReference>
<protein>
    <recommendedName>
        <fullName evidence="2">Integrase catalytic domain-containing protein</fullName>
    </recommendedName>
</protein>
<feature type="region of interest" description="Disordered" evidence="1">
    <location>
        <begin position="994"/>
        <end position="1015"/>
    </location>
</feature>
<feature type="compositionally biased region" description="Basic residues" evidence="1">
    <location>
        <begin position="1291"/>
        <end position="1301"/>
    </location>
</feature>
<feature type="region of interest" description="Disordered" evidence="1">
    <location>
        <begin position="478"/>
        <end position="509"/>
    </location>
</feature>
<gene>
    <name evidence="3" type="ORF">PCOR1329_LOCUS46773</name>
</gene>
<reference evidence="3" key="1">
    <citation type="submission" date="2023-10" db="EMBL/GenBank/DDBJ databases">
        <authorList>
            <person name="Chen Y."/>
            <person name="Shah S."/>
            <person name="Dougan E. K."/>
            <person name="Thang M."/>
            <person name="Chan C."/>
        </authorList>
    </citation>
    <scope>NUCLEOTIDE SEQUENCE [LARGE SCALE GENOMIC DNA]</scope>
</reference>
<proteinExistence type="predicted"/>
<evidence type="ECO:0000256" key="1">
    <source>
        <dbReference type="SAM" id="MobiDB-lite"/>
    </source>
</evidence>
<accession>A0ABN9UEG4</accession>
<dbReference type="Pfam" id="PF07727">
    <property type="entry name" value="RVT_2"/>
    <property type="match status" value="1"/>
</dbReference>
<feature type="region of interest" description="Disordered" evidence="1">
    <location>
        <begin position="1820"/>
        <end position="1891"/>
    </location>
</feature>
<evidence type="ECO:0000313" key="3">
    <source>
        <dbReference type="EMBL" id="CAK0856366.1"/>
    </source>
</evidence>
<feature type="compositionally biased region" description="Low complexity" evidence="1">
    <location>
        <begin position="38"/>
        <end position="48"/>
    </location>
</feature>
<comment type="caution">
    <text evidence="3">The sequence shown here is derived from an EMBL/GenBank/DDBJ whole genome shotgun (WGS) entry which is preliminary data.</text>
</comment>
<organism evidence="3 4">
    <name type="scientific">Prorocentrum cordatum</name>
    <dbReference type="NCBI Taxonomy" id="2364126"/>
    <lineage>
        <taxon>Eukaryota</taxon>
        <taxon>Sar</taxon>
        <taxon>Alveolata</taxon>
        <taxon>Dinophyceae</taxon>
        <taxon>Prorocentrales</taxon>
        <taxon>Prorocentraceae</taxon>
        <taxon>Prorocentrum</taxon>
    </lineage>
</organism>
<dbReference type="PROSITE" id="PS50994">
    <property type="entry name" value="INTEGRASE"/>
    <property type="match status" value="1"/>
</dbReference>
<name>A0ABN9UEG4_9DINO</name>
<dbReference type="EMBL" id="CAUYUJ010015627">
    <property type="protein sequence ID" value="CAK0856366.1"/>
    <property type="molecule type" value="Genomic_DNA"/>
</dbReference>